<proteinExistence type="predicted"/>
<reference evidence="3 5" key="2">
    <citation type="submission" date="2019-06" db="EMBL/GenBank/DDBJ databases">
        <authorList>
            <person name="Rodrigo-Torres L."/>
            <person name="Arahal R. D."/>
            <person name="Lucena T."/>
        </authorList>
    </citation>
    <scope>NUCLEOTIDE SEQUENCE [LARGE SCALE GENOMIC DNA]</scope>
    <source>
        <strain evidence="3 5">INIA P508</strain>
    </source>
</reference>
<feature type="transmembrane region" description="Helical" evidence="1">
    <location>
        <begin position="6"/>
        <end position="26"/>
    </location>
</feature>
<keyword evidence="1" id="KW-0812">Transmembrane</keyword>
<evidence type="ECO:0000313" key="3">
    <source>
        <dbReference type="EMBL" id="VTZ90568.1"/>
    </source>
</evidence>
<dbReference type="AlphaFoldDB" id="A0A099Y9G4"/>
<dbReference type="Proteomes" id="UP000030001">
    <property type="component" value="Unassembled WGS sequence"/>
</dbReference>
<evidence type="ECO:0000313" key="4">
    <source>
        <dbReference type="Proteomes" id="UP000030001"/>
    </source>
</evidence>
<gene>
    <name evidence="3" type="ORF">LMUP508_01198</name>
    <name evidence="2" type="ORF">LX03_10600</name>
</gene>
<name>A0A099Y9G4_LIMMU</name>
<dbReference type="Pfam" id="PF06612">
    <property type="entry name" value="DUF1146"/>
    <property type="match status" value="1"/>
</dbReference>
<dbReference type="Proteomes" id="UP000365705">
    <property type="component" value="Unassembled WGS sequence"/>
</dbReference>
<evidence type="ECO:0008006" key="6">
    <source>
        <dbReference type="Google" id="ProtNLM"/>
    </source>
</evidence>
<feature type="transmembrane region" description="Helical" evidence="1">
    <location>
        <begin position="47"/>
        <end position="68"/>
    </location>
</feature>
<organism evidence="2 4">
    <name type="scientific">Limosilactobacillus mucosae</name>
    <name type="common">Lactobacillus mucosae</name>
    <dbReference type="NCBI Taxonomy" id="97478"/>
    <lineage>
        <taxon>Bacteria</taxon>
        <taxon>Bacillati</taxon>
        <taxon>Bacillota</taxon>
        <taxon>Bacilli</taxon>
        <taxon>Lactobacillales</taxon>
        <taxon>Lactobacillaceae</taxon>
        <taxon>Limosilactobacillus</taxon>
    </lineage>
</organism>
<dbReference type="EMBL" id="CABFNH010000015">
    <property type="protein sequence ID" value="VTZ90568.1"/>
    <property type="molecule type" value="Genomic_DNA"/>
</dbReference>
<sequence>MELTGLQALITIIIQLGFIWIAFYALQGLHMERWFRRPPKTLPLLTVLLATALGYLNAIFLLTVLKAIRNLIYLAQ</sequence>
<dbReference type="NCBIfam" id="TIGR02327">
    <property type="entry name" value="int_mem_ywzB"/>
    <property type="match status" value="1"/>
</dbReference>
<keyword evidence="1" id="KW-1133">Transmembrane helix</keyword>
<evidence type="ECO:0000313" key="2">
    <source>
        <dbReference type="EMBL" id="KGL66077.1"/>
    </source>
</evidence>
<evidence type="ECO:0000313" key="5">
    <source>
        <dbReference type="Proteomes" id="UP000365705"/>
    </source>
</evidence>
<keyword evidence="1" id="KW-0472">Membrane</keyword>
<dbReference type="RefSeq" id="WP_034541227.1">
    <property type="nucleotide sequence ID" value="NZ_CABFNH010000015.1"/>
</dbReference>
<protein>
    <recommendedName>
        <fullName evidence="6">DUF1146 domain-containing protein</fullName>
    </recommendedName>
</protein>
<accession>A0A099Y9G4</accession>
<reference evidence="2 4" key="1">
    <citation type="submission" date="2014-09" db="EMBL/GenBank/DDBJ databases">
        <title>Lactobacillus mucosae CRL573 Genome Sequencing.</title>
        <authorList>
            <person name="Bleckwedel J."/>
            <person name="Teran L.C."/>
            <person name="Bonacina J."/>
            <person name="Saavedra L."/>
            <person name="Mozzi F.B."/>
            <person name="Raya R.R."/>
        </authorList>
    </citation>
    <scope>NUCLEOTIDE SEQUENCE [LARGE SCALE GENOMIC DNA]</scope>
    <source>
        <strain evidence="2 4">CRL573</strain>
    </source>
</reference>
<dbReference type="EMBL" id="JROC01000038">
    <property type="protein sequence ID" value="KGL66077.1"/>
    <property type="molecule type" value="Genomic_DNA"/>
</dbReference>
<evidence type="ECO:0000256" key="1">
    <source>
        <dbReference type="SAM" id="Phobius"/>
    </source>
</evidence>
<dbReference type="InterPro" id="IPR009526">
    <property type="entry name" value="DUF1146"/>
</dbReference>